<comment type="subcellular location">
    <subcellularLocation>
        <location evidence="1">Cell membrane</location>
        <topology evidence="1">Multi-pass membrane protein</topology>
    </subcellularLocation>
    <subcellularLocation>
        <location evidence="7">Membrane</location>
        <topology evidence="7">Multi-pass membrane protein</topology>
    </subcellularLocation>
</comment>
<evidence type="ECO:0000256" key="2">
    <source>
        <dbReference type="ARBA" id="ARBA00008789"/>
    </source>
</evidence>
<sequence>VKKKCKRCQDGTDRIPEIIVVSSFDLICYILSIFTYLLDIGSDAFTAYIHYRENKIWPFVLIFFLIVIPSLMLNIISFLWWRDDSCEPNSKLVKWSSHLIYRLIVCIFQLCIFIYRRDNKKFQFGPILWQLEALIYAVKFRFCINVNEKRYLFFRMAEADRDASLLRFFEAFLESVPQMLVQGVVLAQSFYIHNERKDIPHWIYIQLISITTSLISICWSVNTQHRALRLIRQDKQNMTAVQSLFQLTWRLLTIFSRYMCFVLFILAFQYWIIFVFILHYLISFFHIYFLQIFDVEVESKLLKYGLIVICAAVHIFAPFNIAEGRTRWRYIIAYTVEAVEDGVRPFFHFLLYFILVFKSYRNEIFIYLFRIFQIMLIMILNCTEFRCPYKDVIAYSILSSFVLGIVIMVIYYCRFHPNHGKSLTEKVLADDFLESVEPFSVDFSIFGKRFFDELRYVDSDSN</sequence>
<feature type="transmembrane region" description="Helical" evidence="7">
    <location>
        <begin position="59"/>
        <end position="79"/>
    </location>
</feature>
<gene>
    <name evidence="8" type="ORF">DME_LOCUS8677</name>
</gene>
<feature type="transmembrane region" description="Helical" evidence="7">
    <location>
        <begin position="171"/>
        <end position="191"/>
    </location>
</feature>
<dbReference type="WBParaSite" id="DME_0000479401-mRNA-1">
    <property type="protein sequence ID" value="DME_0000479401-mRNA-1"/>
    <property type="gene ID" value="DME_0000479401"/>
</dbReference>
<feature type="transmembrane region" description="Helical" evidence="7">
    <location>
        <begin position="301"/>
        <end position="322"/>
    </location>
</feature>
<proteinExistence type="inferred from homology"/>
<dbReference type="PANTHER" id="PTHR16024:SF6">
    <property type="entry name" value="XK-RELATED PROTEIN"/>
    <property type="match status" value="1"/>
</dbReference>
<evidence type="ECO:0000256" key="3">
    <source>
        <dbReference type="ARBA" id="ARBA00022475"/>
    </source>
</evidence>
<organism evidence="9 11">
    <name type="scientific">Dracunculus medinensis</name>
    <name type="common">Guinea worm</name>
    <dbReference type="NCBI Taxonomy" id="318479"/>
    <lineage>
        <taxon>Eukaryota</taxon>
        <taxon>Metazoa</taxon>
        <taxon>Ecdysozoa</taxon>
        <taxon>Nematoda</taxon>
        <taxon>Chromadorea</taxon>
        <taxon>Rhabditida</taxon>
        <taxon>Spirurina</taxon>
        <taxon>Dracunculoidea</taxon>
        <taxon>Dracunculidae</taxon>
        <taxon>Dracunculus</taxon>
    </lineage>
</organism>
<evidence type="ECO:0000256" key="1">
    <source>
        <dbReference type="ARBA" id="ARBA00004651"/>
    </source>
</evidence>
<name>A0A0N4UC25_DRAME</name>
<feature type="transmembrane region" description="Helical" evidence="7">
    <location>
        <begin position="99"/>
        <end position="115"/>
    </location>
</feature>
<evidence type="ECO:0000256" key="6">
    <source>
        <dbReference type="ARBA" id="ARBA00023136"/>
    </source>
</evidence>
<dbReference type="GO" id="GO:1902742">
    <property type="term" value="P:apoptotic process involved in development"/>
    <property type="evidence" value="ECO:0007669"/>
    <property type="project" value="TreeGrafter"/>
</dbReference>
<dbReference type="InterPro" id="IPR018629">
    <property type="entry name" value="XK-rel"/>
</dbReference>
<feature type="transmembrane region" description="Helical" evidence="7">
    <location>
        <begin position="392"/>
        <end position="413"/>
    </location>
</feature>
<evidence type="ECO:0000313" key="8">
    <source>
        <dbReference type="EMBL" id="VDN58704.1"/>
    </source>
</evidence>
<dbReference type="AlphaFoldDB" id="A0A0N4UC25"/>
<feature type="transmembrane region" description="Helical" evidence="7">
    <location>
        <begin position="203"/>
        <end position="222"/>
    </location>
</feature>
<keyword evidence="10" id="KW-1185">Reference proteome</keyword>
<dbReference type="GO" id="GO:0043652">
    <property type="term" value="P:engulfment of apoptotic cell"/>
    <property type="evidence" value="ECO:0007669"/>
    <property type="project" value="TreeGrafter"/>
</dbReference>
<dbReference type="EMBL" id="UYYG01001171">
    <property type="protein sequence ID" value="VDN58704.1"/>
    <property type="molecule type" value="Genomic_DNA"/>
</dbReference>
<evidence type="ECO:0000313" key="9">
    <source>
        <dbReference type="Proteomes" id="UP000038040"/>
    </source>
</evidence>
<reference evidence="8 10" key="2">
    <citation type="submission" date="2018-11" db="EMBL/GenBank/DDBJ databases">
        <authorList>
            <consortium name="Pathogen Informatics"/>
        </authorList>
    </citation>
    <scope>NUCLEOTIDE SEQUENCE [LARGE SCALE GENOMIC DNA]</scope>
</reference>
<dbReference type="STRING" id="318479.A0A0N4UC25"/>
<feature type="transmembrane region" description="Helical" evidence="7">
    <location>
        <begin position="270"/>
        <end position="289"/>
    </location>
</feature>
<dbReference type="GO" id="GO:0005886">
    <property type="term" value="C:plasma membrane"/>
    <property type="evidence" value="ECO:0007669"/>
    <property type="project" value="UniProtKB-SubCell"/>
</dbReference>
<comment type="similarity">
    <text evidence="2 7">Belongs to the XK family.</text>
</comment>
<accession>A0A0N4UC25</accession>
<feature type="transmembrane region" description="Helical" evidence="7">
    <location>
        <begin position="18"/>
        <end position="38"/>
    </location>
</feature>
<keyword evidence="6 7" id="KW-0472">Membrane</keyword>
<evidence type="ECO:0000256" key="7">
    <source>
        <dbReference type="RuleBase" id="RU910716"/>
    </source>
</evidence>
<reference evidence="11" key="1">
    <citation type="submission" date="2017-02" db="UniProtKB">
        <authorList>
            <consortium name="WormBaseParasite"/>
        </authorList>
    </citation>
    <scope>IDENTIFICATION</scope>
</reference>
<evidence type="ECO:0000256" key="4">
    <source>
        <dbReference type="ARBA" id="ARBA00022692"/>
    </source>
</evidence>
<keyword evidence="3" id="KW-1003">Cell membrane</keyword>
<protein>
    <recommendedName>
        <fullName evidence="7">XK-related protein</fullName>
    </recommendedName>
</protein>
<dbReference type="GO" id="GO:0070782">
    <property type="term" value="P:phosphatidylserine exposure on apoptotic cell surface"/>
    <property type="evidence" value="ECO:0007669"/>
    <property type="project" value="TreeGrafter"/>
</dbReference>
<dbReference type="Pfam" id="PF09815">
    <property type="entry name" value="XK-related"/>
    <property type="match status" value="1"/>
</dbReference>
<keyword evidence="4 7" id="KW-0812">Transmembrane</keyword>
<evidence type="ECO:0000313" key="10">
    <source>
        <dbReference type="Proteomes" id="UP000274756"/>
    </source>
</evidence>
<evidence type="ECO:0000313" key="11">
    <source>
        <dbReference type="WBParaSite" id="DME_0000479401-mRNA-1"/>
    </source>
</evidence>
<dbReference type="Proteomes" id="UP000038040">
    <property type="component" value="Unplaced"/>
</dbReference>
<dbReference type="OrthoDB" id="6136301at2759"/>
<evidence type="ECO:0000256" key="5">
    <source>
        <dbReference type="ARBA" id="ARBA00022989"/>
    </source>
</evidence>
<dbReference type="PANTHER" id="PTHR16024">
    <property type="entry name" value="XK-RELATED PROTEIN"/>
    <property type="match status" value="1"/>
</dbReference>
<dbReference type="Proteomes" id="UP000274756">
    <property type="component" value="Unassembled WGS sequence"/>
</dbReference>
<feature type="transmembrane region" description="Helical" evidence="7">
    <location>
        <begin position="364"/>
        <end position="380"/>
    </location>
</feature>
<dbReference type="InterPro" id="IPR050895">
    <property type="entry name" value="XK-related_scramblase"/>
</dbReference>
<keyword evidence="5 7" id="KW-1133">Transmembrane helix</keyword>